<dbReference type="Gene3D" id="3.40.50.300">
    <property type="entry name" value="P-loop containing nucleotide triphosphate hydrolases"/>
    <property type="match status" value="2"/>
</dbReference>
<dbReference type="GO" id="GO:0005737">
    <property type="term" value="C:cytoplasm"/>
    <property type="evidence" value="ECO:0007669"/>
    <property type="project" value="TreeGrafter"/>
</dbReference>
<feature type="region of interest" description="Disordered" evidence="5">
    <location>
        <begin position="1196"/>
        <end position="1248"/>
    </location>
</feature>
<dbReference type="InterPro" id="IPR055124">
    <property type="entry name" value="PIN-like_DDX60"/>
</dbReference>
<accession>A0AAV9WZY1</accession>
<dbReference type="Proteomes" id="UP001365542">
    <property type="component" value="Unassembled WGS sequence"/>
</dbReference>
<dbReference type="GO" id="GO:0004386">
    <property type="term" value="F:helicase activity"/>
    <property type="evidence" value="ECO:0007669"/>
    <property type="project" value="UniProtKB-KW"/>
</dbReference>
<dbReference type="PANTHER" id="PTHR44533:SF4">
    <property type="entry name" value="DEAD_H RNA HELICASE, PUTATIVE-RELATED"/>
    <property type="match status" value="1"/>
</dbReference>
<feature type="region of interest" description="Disordered" evidence="5">
    <location>
        <begin position="534"/>
        <end position="573"/>
    </location>
</feature>
<protein>
    <recommendedName>
        <fullName evidence="10">P-loop containing nucleoside triphosphate hydrolase protein</fullName>
    </recommendedName>
</protein>
<keyword evidence="1" id="KW-0547">Nucleotide-binding</keyword>
<dbReference type="Pfam" id="PF23002">
    <property type="entry name" value="PIN-like_DDX60"/>
    <property type="match status" value="1"/>
</dbReference>
<name>A0AAV9WZY1_9PEZI</name>
<keyword evidence="9" id="KW-1185">Reference proteome</keyword>
<reference evidence="8 9" key="1">
    <citation type="submission" date="2019-10" db="EMBL/GenBank/DDBJ databases">
        <authorList>
            <person name="Palmer J.M."/>
        </authorList>
    </citation>
    <scope>NUCLEOTIDE SEQUENCE [LARGE SCALE GENOMIC DNA]</scope>
    <source>
        <strain evidence="8 9">TWF694</strain>
    </source>
</reference>
<evidence type="ECO:0000256" key="2">
    <source>
        <dbReference type="ARBA" id="ARBA00022801"/>
    </source>
</evidence>
<dbReference type="PROSITE" id="PS51194">
    <property type="entry name" value="HELICASE_CTER"/>
    <property type="match status" value="1"/>
</dbReference>
<dbReference type="PROSITE" id="PS51192">
    <property type="entry name" value="HELICASE_ATP_BIND_1"/>
    <property type="match status" value="1"/>
</dbReference>
<dbReference type="InterPro" id="IPR014001">
    <property type="entry name" value="Helicase_ATP-bd"/>
</dbReference>
<dbReference type="EMBL" id="JAVHJO010000012">
    <property type="protein sequence ID" value="KAK6531673.1"/>
    <property type="molecule type" value="Genomic_DNA"/>
</dbReference>
<dbReference type="GO" id="GO:0003676">
    <property type="term" value="F:nucleic acid binding"/>
    <property type="evidence" value="ECO:0007669"/>
    <property type="project" value="InterPro"/>
</dbReference>
<feature type="region of interest" description="Disordered" evidence="5">
    <location>
        <begin position="1093"/>
        <end position="1126"/>
    </location>
</feature>
<dbReference type="SMART" id="SM00487">
    <property type="entry name" value="DEXDc"/>
    <property type="match status" value="1"/>
</dbReference>
<dbReference type="GO" id="GO:0016787">
    <property type="term" value="F:hydrolase activity"/>
    <property type="evidence" value="ECO:0007669"/>
    <property type="project" value="UniProtKB-KW"/>
</dbReference>
<organism evidence="8 9">
    <name type="scientific">Orbilia ellipsospora</name>
    <dbReference type="NCBI Taxonomy" id="2528407"/>
    <lineage>
        <taxon>Eukaryota</taxon>
        <taxon>Fungi</taxon>
        <taxon>Dikarya</taxon>
        <taxon>Ascomycota</taxon>
        <taxon>Pezizomycotina</taxon>
        <taxon>Orbiliomycetes</taxon>
        <taxon>Orbiliales</taxon>
        <taxon>Orbiliaceae</taxon>
        <taxon>Orbilia</taxon>
    </lineage>
</organism>
<dbReference type="InterPro" id="IPR059032">
    <property type="entry name" value="WHD_DDX60"/>
</dbReference>
<feature type="compositionally biased region" description="Basic and acidic residues" evidence="5">
    <location>
        <begin position="1093"/>
        <end position="1105"/>
    </location>
</feature>
<dbReference type="FunFam" id="3.40.50.300:FF:001039">
    <property type="entry name" value="ATP-dependent RNA helicase DDX60"/>
    <property type="match status" value="1"/>
</dbReference>
<feature type="domain" description="Helicase ATP-binding" evidence="6">
    <location>
        <begin position="779"/>
        <end position="949"/>
    </location>
</feature>
<feature type="domain" description="Helicase C-terminal" evidence="7">
    <location>
        <begin position="1224"/>
        <end position="1405"/>
    </location>
</feature>
<dbReference type="SMART" id="SM00490">
    <property type="entry name" value="HELICc"/>
    <property type="match status" value="1"/>
</dbReference>
<dbReference type="Pfam" id="PF00270">
    <property type="entry name" value="DEAD"/>
    <property type="match status" value="1"/>
</dbReference>
<dbReference type="InterPro" id="IPR011545">
    <property type="entry name" value="DEAD/DEAH_box_helicase_dom"/>
</dbReference>
<feature type="compositionally biased region" description="Basic and acidic residues" evidence="5">
    <location>
        <begin position="1220"/>
        <end position="1241"/>
    </location>
</feature>
<gene>
    <name evidence="8" type="ORF">TWF694_002849</name>
</gene>
<proteinExistence type="predicted"/>
<evidence type="ECO:0000256" key="1">
    <source>
        <dbReference type="ARBA" id="ARBA00022741"/>
    </source>
</evidence>
<evidence type="ECO:0000313" key="9">
    <source>
        <dbReference type="Proteomes" id="UP001365542"/>
    </source>
</evidence>
<comment type="caution">
    <text evidence="8">The sequence shown here is derived from an EMBL/GenBank/DDBJ whole genome shotgun (WGS) entry which is preliminary data.</text>
</comment>
<dbReference type="CDD" id="cd18025">
    <property type="entry name" value="DEXHc_DDX60"/>
    <property type="match status" value="1"/>
</dbReference>
<feature type="compositionally biased region" description="Basic and acidic residues" evidence="5">
    <location>
        <begin position="1196"/>
        <end position="1211"/>
    </location>
</feature>
<sequence length="1801" mass="204336">MVEPSTEDNPSYDALSKISSYYGSLRPLLLDLVGDYAGQELFFIEGDSLCLHILNDNNIDIDDGPVVVHGIYVLEKFLHNLKERGCNFHIVFFEAHKLFCFDHSKVNDNRVSRYVLIRNAFIRHLKQSLSADNAVKLHHFSSTGDSAFNRYLDEANPYFCMAHDACTTNGEHMEQFYLQSALIWQMVGRGYNVALLDKVEFKDSKAMTLVIEGHGMEQFGKGFIRRAREEIAEAIKILEKKFGLDEEVGLISLSEATKSYLKNPREHIIIAAMVRLHGELAQTSTIHQVNTFGYSFLQHVVLMNKLTLYQRCLPGVQFDINKESELNDFLDIICRKISAAIEETADWEEVMTFYFGNNFEVSDIIDIRLFKYCLADDSFGGDISADIERLCSAYEVETDMKLIPLDPSYLNAKISLPASKKRLRASVLPFKHPAFDDHLASVKLDIDETEFMTPQSLHRLAQEKTHWHSTLALKGAVKARAPWEMRADQVYHAHMQRYAASITGRTAQTLDPELIIVDENSKIGLKEANLKKEGSHNVEGSTVKPGKVDTATKAGKKVKSGKQNDNASSKKADLIREANSKAKAKKSGDRVVSVWAKLLEELADSIEKTRTRIEHEEASLLALARISEFQRTKFQGDEEGYVFLETKLYQLRIFLDLWGQASGISEKEKNKHQNLAALILDQCRHITASPALTKDIYDIVKKVWVGMGFGTPLLTTAPKTKEKLPSRLESCRVKPEMRVTQSPVEFQLTHSGPYMDRSFGSAPDPRVKFQPDTWQREVLDQIDANKSVFVVAPTSAGKTFISFYAMEKVLRGSNNGILVYVAPTKALVNQIAAEVLARFTKNYPHAGQTVWAIHTRDYRINNPEQCQILVTVPHILQIMLLSPHNAGKWAPRVKRIIFDEIHSIGQADDGVIWEQLLLIAPCPIIALSATVGNPEEFRDWLIETQKAAGMDLTMIQHKHRYSDLRKFIFNAPVNEVFKGLGQQRHFQELDDEPAFRPINPISTLIDVKHRQIPDDLSLEPRDCLDLFVLMTKHQTKEWPVNPNIAPSKYFDGLIGKVDVVKWENILKKQLEAWMTNPNSPFEHVMEELKRMRNIRRLPDPNKKSDSVSPARSDSSGKESVEDDAHDNDIAVRKSTLSLLFRLHAKNALPAIFFSFDRTMVEKTVITILKQLENTEAVFKKTDPDYLHQVEMHRQWVKEQSQKQSKAQEKASAKKSKSKTKSRDDDTDAMKNERNQEERGEQSRWASFDPDAPHEKFLFVGKLNREVEEDFAMLRKASVPEVFISALRRGIGIHHAGLSRRLREVTETLFRMGYLQVVISTGTLALGINMPCKTVGFIGDSVYLTSLSYRQCSGRAGRRGFDLFGNVVFHGINSQKVNRLISSRLPSLKGHFPISTSLVLRMFSLIDGSQESRYANNAVNQLLSQPRLFLGGKDFKEQVLHHLRFSIEYLRRQHLIDGDGRPINFAGLVGHLYYTQNSAFAFHALLKDGVFHTICKDVDARPQKTCLILMQVMAHLFGRRRCKDPRDMSAKTLETIKKSPSEVFLKALPDIARQSLIKHNEDTLRTFTSYVSTFAEQYCREVPDNVLPFSKASIGNTPDAMPNSEIHARSTFYRLSGHDDAFKSVKELAASTRNGVFLEASAIPIIDVDDGYYNSYLLDFYKHGSQQPLIVANGLRKNDVWFMLNDFDMILATVVTSIKNFFSEGEKGSSDDDVLNLMSMGEGEEIDTDEDEDIFTEEDADGEIDTSYINHAALKDPSGMMKVFKAFVLLRREFNAKLAAIGATKKKRFDKTKQRKPRLRVY</sequence>
<dbReference type="InterPro" id="IPR001650">
    <property type="entry name" value="Helicase_C-like"/>
</dbReference>
<evidence type="ECO:0000256" key="4">
    <source>
        <dbReference type="ARBA" id="ARBA00022840"/>
    </source>
</evidence>
<keyword evidence="3" id="KW-0347">Helicase</keyword>
<evidence type="ECO:0008006" key="10">
    <source>
        <dbReference type="Google" id="ProtNLM"/>
    </source>
</evidence>
<keyword evidence="4" id="KW-0067">ATP-binding</keyword>
<dbReference type="SUPFAM" id="SSF52540">
    <property type="entry name" value="P-loop containing nucleoside triphosphate hydrolases"/>
    <property type="match status" value="1"/>
</dbReference>
<evidence type="ECO:0000256" key="3">
    <source>
        <dbReference type="ARBA" id="ARBA00022806"/>
    </source>
</evidence>
<dbReference type="Pfam" id="PF26076">
    <property type="entry name" value="WHD_DDX60"/>
    <property type="match status" value="1"/>
</dbReference>
<evidence type="ECO:0000259" key="7">
    <source>
        <dbReference type="PROSITE" id="PS51194"/>
    </source>
</evidence>
<keyword evidence="2" id="KW-0378">Hydrolase</keyword>
<evidence type="ECO:0000313" key="8">
    <source>
        <dbReference type="EMBL" id="KAK6531673.1"/>
    </source>
</evidence>
<evidence type="ECO:0000259" key="6">
    <source>
        <dbReference type="PROSITE" id="PS51192"/>
    </source>
</evidence>
<dbReference type="GO" id="GO:0005524">
    <property type="term" value="F:ATP binding"/>
    <property type="evidence" value="ECO:0007669"/>
    <property type="project" value="UniProtKB-KW"/>
</dbReference>
<dbReference type="InterPro" id="IPR052431">
    <property type="entry name" value="SKI2_subfamily_helicases"/>
</dbReference>
<dbReference type="Pfam" id="PF00271">
    <property type="entry name" value="Helicase_C"/>
    <property type="match status" value="1"/>
</dbReference>
<dbReference type="InterPro" id="IPR027417">
    <property type="entry name" value="P-loop_NTPase"/>
</dbReference>
<evidence type="ECO:0000256" key="5">
    <source>
        <dbReference type="SAM" id="MobiDB-lite"/>
    </source>
</evidence>
<dbReference type="PANTHER" id="PTHR44533">
    <property type="entry name" value="DEAD/H RNA HELICASE, PUTATIVE-RELATED"/>
    <property type="match status" value="1"/>
</dbReference>